<dbReference type="HOGENOM" id="CLU_1592158_0_0_0"/>
<reference evidence="1 2" key="1">
    <citation type="submission" date="2011-10" db="EMBL/GenBank/DDBJ databases">
        <title>The Genome Sequence of Fusobacterium sp. 4_1_13.</title>
        <authorList>
            <consortium name="The Broad Institute Genome Sequencing Platform"/>
            <person name="Earl A."/>
            <person name="Ward D."/>
            <person name="Feldgarden M."/>
            <person name="Gevers D."/>
            <person name="Strauss J."/>
            <person name="Ambrose C."/>
            <person name="Allen-Vercoe E."/>
            <person name="Young S.K."/>
            <person name="Zeng Q."/>
            <person name="Gargeya S."/>
            <person name="Fitzgerald M."/>
            <person name="Haas B."/>
            <person name="Abouelleil A."/>
            <person name="Alvarado L."/>
            <person name="Arachchi H.M."/>
            <person name="Berlin A."/>
            <person name="Brown A."/>
            <person name="Chapman S.B."/>
            <person name="Chen Z."/>
            <person name="Dunbar C."/>
            <person name="Freedman E."/>
            <person name="Gearin G."/>
            <person name="Goldberg J."/>
            <person name="Griggs A."/>
            <person name="Gujja S."/>
            <person name="Heiman D."/>
            <person name="Howarth C."/>
            <person name="Larson L."/>
            <person name="Lui A."/>
            <person name="MacDonald P.J."/>
            <person name="Montmayeur A."/>
            <person name="Murphy C."/>
            <person name="Neiman D."/>
            <person name="Pearson M."/>
            <person name="Priest M."/>
            <person name="Roberts A."/>
            <person name="Saif S."/>
            <person name="Shea T."/>
            <person name="Shenoy N."/>
            <person name="Sisk P."/>
            <person name="Stolte C."/>
            <person name="Sykes S."/>
            <person name="Wortman J."/>
            <person name="Nusbaum C."/>
            <person name="Birren B."/>
        </authorList>
    </citation>
    <scope>NUCLEOTIDE SEQUENCE [LARGE SCALE GENOMIC DNA]</scope>
    <source>
        <strain evidence="1 2">4_1_13</strain>
    </source>
</reference>
<comment type="caution">
    <text evidence="1">The sequence shown here is derived from an EMBL/GenBank/DDBJ whole genome shotgun (WGS) entry which is preliminary data.</text>
</comment>
<dbReference type="Proteomes" id="UP000004925">
    <property type="component" value="Unassembled WGS sequence"/>
</dbReference>
<accession>A0A0M1VWW7</accession>
<protein>
    <submittedName>
        <fullName evidence="1">Uncharacterized protein</fullName>
    </submittedName>
</protein>
<proteinExistence type="predicted"/>
<evidence type="ECO:0000313" key="1">
    <source>
        <dbReference type="EMBL" id="EEO41197.1"/>
    </source>
</evidence>
<dbReference type="AlphaFoldDB" id="A0A0M1VWW7"/>
<dbReference type="RefSeq" id="WP_008800449.1">
    <property type="nucleotide sequence ID" value="NZ_KQ235736.1"/>
</dbReference>
<dbReference type="EMBL" id="ACDE02000015">
    <property type="protein sequence ID" value="EEO41197.1"/>
    <property type="molecule type" value="Genomic_DNA"/>
</dbReference>
<gene>
    <name evidence="1" type="ORF">FSCG_01910</name>
</gene>
<dbReference type="eggNOG" id="ENOG5031S2T">
    <property type="taxonomic scope" value="Bacteria"/>
</dbReference>
<sequence length="167" mass="19883">MKNIHTNFMAEYILKLTGEYASANRIHDVLNLSLSYTYTLVNNNKVRNRVKNGRTEYNMEDFIKNLELSYNNNVIDNPLTKEDFEINNFHNWEARNDIEKYLEKLLLDELGQFTSIKDLVEMFKVSKTIWYEALEEGKIMYFNISSRKIVVTRSLLPFLREAMSEQY</sequence>
<organism evidence="1 2">
    <name type="scientific">Fusobacterium vincentii 4_1_13</name>
    <dbReference type="NCBI Taxonomy" id="469606"/>
    <lineage>
        <taxon>Bacteria</taxon>
        <taxon>Fusobacteriati</taxon>
        <taxon>Fusobacteriota</taxon>
        <taxon>Fusobacteriia</taxon>
        <taxon>Fusobacteriales</taxon>
        <taxon>Fusobacteriaceae</taxon>
        <taxon>Fusobacterium</taxon>
    </lineage>
</organism>
<name>A0A0M1VWW7_FUSVC</name>
<evidence type="ECO:0000313" key="2">
    <source>
        <dbReference type="Proteomes" id="UP000004925"/>
    </source>
</evidence>